<keyword evidence="2" id="KW-1133">Transmembrane helix</keyword>
<feature type="compositionally biased region" description="Basic and acidic residues" evidence="1">
    <location>
        <begin position="36"/>
        <end position="46"/>
    </location>
</feature>
<feature type="region of interest" description="Disordered" evidence="1">
    <location>
        <begin position="1"/>
        <end position="71"/>
    </location>
</feature>
<evidence type="ECO:0000313" key="3">
    <source>
        <dbReference type="EMBL" id="PIL28813.1"/>
    </source>
</evidence>
<feature type="compositionally biased region" description="Low complexity" evidence="1">
    <location>
        <begin position="59"/>
        <end position="71"/>
    </location>
</feature>
<dbReference type="STRING" id="1077348.A0A2G8S4V8"/>
<dbReference type="EMBL" id="AYKW01000023">
    <property type="protein sequence ID" value="PIL28813.1"/>
    <property type="molecule type" value="Genomic_DNA"/>
</dbReference>
<feature type="region of interest" description="Disordered" evidence="1">
    <location>
        <begin position="374"/>
        <end position="407"/>
    </location>
</feature>
<accession>A0A2G8S4V8</accession>
<feature type="transmembrane region" description="Helical" evidence="2">
    <location>
        <begin position="550"/>
        <end position="573"/>
    </location>
</feature>
<dbReference type="AlphaFoldDB" id="A0A2G8S4V8"/>
<evidence type="ECO:0000256" key="1">
    <source>
        <dbReference type="SAM" id="MobiDB-lite"/>
    </source>
</evidence>
<proteinExistence type="predicted"/>
<sequence length="576" mass="62471">MFQMDTPEDHQPSTSVSTIRGFRALEMSMAASESAPAHDEHQDSHSPLRPSTPHSGYQSEPGSPSGDSISSFPSVGSSFLFSSGPTSPPHPAHHLEVEDADELGDSTSGLVIPSLTLPSPSRHPTVYGQTLGDVRLLLLGPRGADMSAVASQLVDDNEDVVEVGLWDEDRPVGVSTRGRRKSVLHVSTNWVEHRDRHGLERVEPARNVEIVELPPYDNYSEAQSIVERIIPIIHYPFREVLDILNHEHPPSGTLAHLLSSSCSPLYTALIMLATPSALSPIEKTLVESLSTHIPIIVLPPSTPFTLPSSHDHARRASSSHLSAFRPASLAALRAGLFRNPTTLATLRAEASSRFLRWREVERAVERVRWSAETSRPSVSSSVSHHRGSAFDINNSSSPSGAERHSNAKAEWFDKQAWEAQWDPQDSLSREVALHLRRRSEPPRRVARSGGGRRHSPLCCSAATADPLGEKSSLVTPPCGPGFDPLHLPSLVVFSFSLLGALRTRVARALGWKSGQDEGRRRPSIARRTSKEAPREEVASVRSGSGTGIKYTFGLGIALVSAFCAGVGIGLIAVTRF</sequence>
<reference evidence="3 4" key="1">
    <citation type="journal article" date="2015" name="Sci. Rep.">
        <title>Chromosome-level genome map provides insights into diverse defense mechanisms in the medicinal fungus Ganoderma sinense.</title>
        <authorList>
            <person name="Zhu Y."/>
            <person name="Xu J."/>
            <person name="Sun C."/>
            <person name="Zhou S."/>
            <person name="Xu H."/>
            <person name="Nelson D.R."/>
            <person name="Qian J."/>
            <person name="Song J."/>
            <person name="Luo H."/>
            <person name="Xiang L."/>
            <person name="Li Y."/>
            <person name="Xu Z."/>
            <person name="Ji A."/>
            <person name="Wang L."/>
            <person name="Lu S."/>
            <person name="Hayward A."/>
            <person name="Sun W."/>
            <person name="Li X."/>
            <person name="Schwartz D.C."/>
            <person name="Wang Y."/>
            <person name="Chen S."/>
        </authorList>
    </citation>
    <scope>NUCLEOTIDE SEQUENCE [LARGE SCALE GENOMIC DNA]</scope>
    <source>
        <strain evidence="3 4">ZZ0214-1</strain>
    </source>
</reference>
<evidence type="ECO:0000256" key="2">
    <source>
        <dbReference type="SAM" id="Phobius"/>
    </source>
</evidence>
<keyword evidence="4" id="KW-1185">Reference proteome</keyword>
<feature type="compositionally biased region" description="Basic and acidic residues" evidence="1">
    <location>
        <begin position="528"/>
        <end position="537"/>
    </location>
</feature>
<comment type="caution">
    <text evidence="3">The sequence shown here is derived from an EMBL/GenBank/DDBJ whole genome shotgun (WGS) entry which is preliminary data.</text>
</comment>
<keyword evidence="2" id="KW-0812">Transmembrane</keyword>
<keyword evidence="2" id="KW-0472">Membrane</keyword>
<feature type="compositionally biased region" description="Low complexity" evidence="1">
    <location>
        <begin position="26"/>
        <end position="35"/>
    </location>
</feature>
<name>A0A2G8S4V8_9APHY</name>
<dbReference type="Proteomes" id="UP000230002">
    <property type="component" value="Unassembled WGS sequence"/>
</dbReference>
<gene>
    <name evidence="3" type="ORF">GSI_08858</name>
</gene>
<organism evidence="3 4">
    <name type="scientific">Ganoderma sinense ZZ0214-1</name>
    <dbReference type="NCBI Taxonomy" id="1077348"/>
    <lineage>
        <taxon>Eukaryota</taxon>
        <taxon>Fungi</taxon>
        <taxon>Dikarya</taxon>
        <taxon>Basidiomycota</taxon>
        <taxon>Agaricomycotina</taxon>
        <taxon>Agaricomycetes</taxon>
        <taxon>Polyporales</taxon>
        <taxon>Polyporaceae</taxon>
        <taxon>Ganoderma</taxon>
    </lineage>
</organism>
<protein>
    <submittedName>
        <fullName evidence="3">Uncharacterized protein</fullName>
    </submittedName>
</protein>
<feature type="region of interest" description="Disordered" evidence="1">
    <location>
        <begin position="512"/>
        <end position="537"/>
    </location>
</feature>
<dbReference type="OrthoDB" id="3350156at2759"/>
<evidence type="ECO:0000313" key="4">
    <source>
        <dbReference type="Proteomes" id="UP000230002"/>
    </source>
</evidence>